<dbReference type="EMBL" id="AMGV01000009">
    <property type="protein sequence ID" value="KEF54621.1"/>
    <property type="molecule type" value="Genomic_DNA"/>
</dbReference>
<dbReference type="OrthoDB" id="5371818at2759"/>
<gene>
    <name evidence="3" type="ORF">A1O9_09063</name>
</gene>
<evidence type="ECO:0000259" key="2">
    <source>
        <dbReference type="PROSITE" id="PS51819"/>
    </source>
</evidence>
<comment type="caution">
    <text evidence="3">The sequence shown here is derived from an EMBL/GenBank/DDBJ whole genome shotgun (WGS) entry which is preliminary data.</text>
</comment>
<dbReference type="InterPro" id="IPR037523">
    <property type="entry name" value="VOC_core"/>
</dbReference>
<evidence type="ECO:0000313" key="4">
    <source>
        <dbReference type="Proteomes" id="UP000027920"/>
    </source>
</evidence>
<dbReference type="RefSeq" id="XP_013257211.1">
    <property type="nucleotide sequence ID" value="XM_013401757.1"/>
</dbReference>
<comment type="similarity">
    <text evidence="1">Belongs to the glyoxalase I family.</text>
</comment>
<accession>A0A072P440</accession>
<dbReference type="Pfam" id="PF00903">
    <property type="entry name" value="Glyoxalase"/>
    <property type="match status" value="1"/>
</dbReference>
<dbReference type="PROSITE" id="PS51819">
    <property type="entry name" value="VOC"/>
    <property type="match status" value="1"/>
</dbReference>
<dbReference type="AlphaFoldDB" id="A0A072P440"/>
<dbReference type="InterPro" id="IPR004360">
    <property type="entry name" value="Glyas_Fos-R_dOase_dom"/>
</dbReference>
<sequence length="190" mass="21764">MVVDYENAGTRVIRPSYLAHVVLRTNNLKPMVDFYKTFLGAHASFENDFISFLTYDEEHHRIAILQAPGTGPKQQQTCGLEHIAFTYNKLEDLALSYRQRKANGILPIWCINHGATTSIYYQDPDGNQLETQIDNFSTNEEIAQWLVSKEFAQNPIGTEFDAEELVKRLQAGEDHASIKKRIEIGQRFTR</sequence>
<keyword evidence="4" id="KW-1185">Reference proteome</keyword>
<dbReference type="GeneID" id="25283973"/>
<name>A0A072P440_9EURO</name>
<dbReference type="VEuPathDB" id="FungiDB:A1O9_09063"/>
<proteinExistence type="inferred from homology"/>
<dbReference type="PANTHER" id="PTHR21366:SF14">
    <property type="entry name" value="GLYOXALASE DOMAIN-CONTAINING PROTEIN 5"/>
    <property type="match status" value="1"/>
</dbReference>
<dbReference type="HOGENOM" id="CLU_098384_0_0_1"/>
<dbReference type="Gene3D" id="3.10.180.10">
    <property type="entry name" value="2,3-Dihydroxybiphenyl 1,2-Dioxygenase, domain 1"/>
    <property type="match status" value="1"/>
</dbReference>
<protein>
    <recommendedName>
        <fullName evidence="2">VOC domain-containing protein</fullName>
    </recommendedName>
</protein>
<feature type="domain" description="VOC" evidence="2">
    <location>
        <begin position="17"/>
        <end position="134"/>
    </location>
</feature>
<dbReference type="InterPro" id="IPR050383">
    <property type="entry name" value="GlyoxalaseI/FosfomycinResist"/>
</dbReference>
<reference evidence="3 4" key="1">
    <citation type="submission" date="2013-03" db="EMBL/GenBank/DDBJ databases">
        <title>The Genome Sequence of Exophiala aquamarina CBS 119918.</title>
        <authorList>
            <consortium name="The Broad Institute Genomics Platform"/>
            <person name="Cuomo C."/>
            <person name="de Hoog S."/>
            <person name="Gorbushina A."/>
            <person name="Walker B."/>
            <person name="Young S.K."/>
            <person name="Zeng Q."/>
            <person name="Gargeya S."/>
            <person name="Fitzgerald M."/>
            <person name="Haas B."/>
            <person name="Abouelleil A."/>
            <person name="Allen A.W."/>
            <person name="Alvarado L."/>
            <person name="Arachchi H.M."/>
            <person name="Berlin A.M."/>
            <person name="Chapman S.B."/>
            <person name="Gainer-Dewar J."/>
            <person name="Goldberg J."/>
            <person name="Griggs A."/>
            <person name="Gujja S."/>
            <person name="Hansen M."/>
            <person name="Howarth C."/>
            <person name="Imamovic A."/>
            <person name="Ireland A."/>
            <person name="Larimer J."/>
            <person name="McCowan C."/>
            <person name="Murphy C."/>
            <person name="Pearson M."/>
            <person name="Poon T.W."/>
            <person name="Priest M."/>
            <person name="Roberts A."/>
            <person name="Saif S."/>
            <person name="Shea T."/>
            <person name="Sisk P."/>
            <person name="Sykes S."/>
            <person name="Wortman J."/>
            <person name="Nusbaum C."/>
            <person name="Birren B."/>
        </authorList>
    </citation>
    <scope>NUCLEOTIDE SEQUENCE [LARGE SCALE GENOMIC DNA]</scope>
    <source>
        <strain evidence="3 4">CBS 119918</strain>
    </source>
</reference>
<evidence type="ECO:0000256" key="1">
    <source>
        <dbReference type="ARBA" id="ARBA00010363"/>
    </source>
</evidence>
<dbReference type="SUPFAM" id="SSF54593">
    <property type="entry name" value="Glyoxalase/Bleomycin resistance protein/Dihydroxybiphenyl dioxygenase"/>
    <property type="match status" value="1"/>
</dbReference>
<dbReference type="PANTHER" id="PTHR21366">
    <property type="entry name" value="GLYOXALASE FAMILY PROTEIN"/>
    <property type="match status" value="1"/>
</dbReference>
<dbReference type="InterPro" id="IPR029068">
    <property type="entry name" value="Glyas_Bleomycin-R_OHBP_Dase"/>
</dbReference>
<evidence type="ECO:0000313" key="3">
    <source>
        <dbReference type="EMBL" id="KEF54621.1"/>
    </source>
</evidence>
<dbReference type="Proteomes" id="UP000027920">
    <property type="component" value="Unassembled WGS sequence"/>
</dbReference>
<organism evidence="3 4">
    <name type="scientific">Exophiala aquamarina CBS 119918</name>
    <dbReference type="NCBI Taxonomy" id="1182545"/>
    <lineage>
        <taxon>Eukaryota</taxon>
        <taxon>Fungi</taxon>
        <taxon>Dikarya</taxon>
        <taxon>Ascomycota</taxon>
        <taxon>Pezizomycotina</taxon>
        <taxon>Eurotiomycetes</taxon>
        <taxon>Chaetothyriomycetidae</taxon>
        <taxon>Chaetothyriales</taxon>
        <taxon>Herpotrichiellaceae</taxon>
        <taxon>Exophiala</taxon>
    </lineage>
</organism>